<protein>
    <submittedName>
        <fullName evidence="4">Xanthine dehydrogenase family protein</fullName>
    </submittedName>
</protein>
<keyword evidence="2" id="KW-0560">Oxidoreductase</keyword>
<proteinExistence type="predicted"/>
<accession>A0ABS5L3A6</accession>
<dbReference type="InterPro" id="IPR036856">
    <property type="entry name" value="Ald_Oxase/Xan_DH_a/b_sf"/>
</dbReference>
<dbReference type="Pfam" id="PF01315">
    <property type="entry name" value="Ald_Xan_dh_C"/>
    <property type="match status" value="1"/>
</dbReference>
<comment type="caution">
    <text evidence="4">The sequence shown here is derived from an EMBL/GenBank/DDBJ whole genome shotgun (WGS) entry which is preliminary data.</text>
</comment>
<reference evidence="4 5" key="1">
    <citation type="submission" date="2020-02" db="EMBL/GenBank/DDBJ databases">
        <title>Acidophilic actinobacteria isolated from forest soil.</title>
        <authorList>
            <person name="Golinska P."/>
        </authorList>
    </citation>
    <scope>NUCLEOTIDE SEQUENCE [LARGE SCALE GENOMIC DNA]</scope>
    <source>
        <strain evidence="4 5">NL8</strain>
    </source>
</reference>
<evidence type="ECO:0000313" key="5">
    <source>
        <dbReference type="Proteomes" id="UP000730482"/>
    </source>
</evidence>
<dbReference type="Gene3D" id="3.30.365.10">
    <property type="entry name" value="Aldehyde oxidase/xanthine dehydrogenase, molybdopterin binding domain"/>
    <property type="match status" value="4"/>
</dbReference>
<dbReference type="SUPFAM" id="SSF54665">
    <property type="entry name" value="CO dehydrogenase molybdoprotein N-domain-like"/>
    <property type="match status" value="1"/>
</dbReference>
<dbReference type="InterPro" id="IPR016208">
    <property type="entry name" value="Ald_Oxase/xanthine_DH-like"/>
</dbReference>
<dbReference type="InterPro" id="IPR000674">
    <property type="entry name" value="Ald_Oxase/Xan_DH_a/b"/>
</dbReference>
<gene>
    <name evidence="4" type="ORF">KGQ19_38720</name>
</gene>
<evidence type="ECO:0000256" key="1">
    <source>
        <dbReference type="ARBA" id="ARBA00022505"/>
    </source>
</evidence>
<name>A0ABS5L3A6_9ACTN</name>
<feature type="domain" description="Aldehyde oxidase/xanthine dehydrogenase a/b hammerhead" evidence="3">
    <location>
        <begin position="20"/>
        <end position="135"/>
    </location>
</feature>
<dbReference type="Pfam" id="PF20256">
    <property type="entry name" value="MoCoBD_2"/>
    <property type="match status" value="1"/>
</dbReference>
<evidence type="ECO:0000256" key="2">
    <source>
        <dbReference type="ARBA" id="ARBA00023002"/>
    </source>
</evidence>
<keyword evidence="5" id="KW-1185">Reference proteome</keyword>
<dbReference type="PANTHER" id="PTHR11908">
    <property type="entry name" value="XANTHINE DEHYDROGENASE"/>
    <property type="match status" value="1"/>
</dbReference>
<dbReference type="SUPFAM" id="SSF56003">
    <property type="entry name" value="Molybdenum cofactor-binding domain"/>
    <property type="match status" value="1"/>
</dbReference>
<dbReference type="Pfam" id="PF02738">
    <property type="entry name" value="MoCoBD_1"/>
    <property type="match status" value="1"/>
</dbReference>
<dbReference type="Proteomes" id="UP000730482">
    <property type="component" value="Unassembled WGS sequence"/>
</dbReference>
<dbReference type="InterPro" id="IPR008274">
    <property type="entry name" value="AldOxase/xan_DH_MoCoBD1"/>
</dbReference>
<sequence>MNDKLVGQPLVRKEDPRLLRGDGRYLDDLGRGALAAAFVRSPVAHARIAGIDVDEALDVEGLVAIYTHEDLPGRIAEPLPLLIPHPALTHPRTPYCLANGEVNHVGEAVVMVVATDRYVAEDVAERIRVTYEDLPPVVGIDQARAGERLVHQDAPGNVAAHSVQTNGKGDAHDAIASAPHRLALDLHIERSASMPMEGKGVLAHWDPDDRTLRVHSSTQTSTSVRLAVAAKLELPPDRVEVITPDVGGGFGVKIVHPWPEEILVPWAAMTLGQDVKWVEDRREHFTSSAHERAQRQHVEVGFDAAGRLLGLSVEIWHDNGAYVPYGIIVPIVTSTQLLGPYKVGAYRVEFTSLYTNTVIVTPYRGAGRPQGVFAMERTMDAIAEYLGTDRLAVREANLIQPEEMPYDQGLVFQDGRPLIYDSGDYPTMLRMIRDLVGWDGFEAERAAAAAEGRRIGIGIGAYVEGTGMGPYEGAHVKVETTGEVVVSTGLTTQGQGHYTSLAQIAADVLGVGVGDVTVITGDTRRFKYAVGTFASRAIVTSGNAVAIAAGKVAQKAKRIAAAALGDGISPEDLELVDGRVRRRADPATAIDLRTVAVLSNPLRYAFDEETKAATQFAAATGTGDEPGLEATGYYMPERSTFAAGAHGVVVETDPETADIRILRYCVVHDCGVVVNPRIVEGQVHGGVAQGIGGALYERIVYDDAGQLVNASYMDFLIPFATEVPHIQTAHMVTASGLNPLGLKGAGEAGVIPTSAAVASAIEDAEGLAVRRMPISPSELYELRKAQQARKEQVSA</sequence>
<evidence type="ECO:0000313" key="4">
    <source>
        <dbReference type="EMBL" id="MBS2552804.1"/>
    </source>
</evidence>
<dbReference type="EMBL" id="JAAFYZ010000212">
    <property type="protein sequence ID" value="MBS2552804.1"/>
    <property type="molecule type" value="Genomic_DNA"/>
</dbReference>
<dbReference type="NCBIfam" id="NF040766">
    <property type="entry name" value="CODH_aero_grp5"/>
    <property type="match status" value="1"/>
</dbReference>
<organism evidence="4 5">
    <name type="scientific">Catenulispora pinistramenti</name>
    <dbReference type="NCBI Taxonomy" id="2705254"/>
    <lineage>
        <taxon>Bacteria</taxon>
        <taxon>Bacillati</taxon>
        <taxon>Actinomycetota</taxon>
        <taxon>Actinomycetes</taxon>
        <taxon>Catenulisporales</taxon>
        <taxon>Catenulisporaceae</taxon>
        <taxon>Catenulispora</taxon>
    </lineage>
</organism>
<dbReference type="Gene3D" id="3.90.1170.50">
    <property type="entry name" value="Aldehyde oxidase/xanthine dehydrogenase, a/b hammerhead"/>
    <property type="match status" value="1"/>
</dbReference>
<dbReference type="InterPro" id="IPR046867">
    <property type="entry name" value="AldOxase/xan_DH_MoCoBD2"/>
</dbReference>
<dbReference type="SMART" id="SM01008">
    <property type="entry name" value="Ald_Xan_dh_C"/>
    <property type="match status" value="1"/>
</dbReference>
<dbReference type="InterPro" id="IPR037165">
    <property type="entry name" value="AldOxase/xan_DH_Mopterin-bd_sf"/>
</dbReference>
<dbReference type="RefSeq" id="WP_212018750.1">
    <property type="nucleotide sequence ID" value="NZ_JAAFYZ010000212.1"/>
</dbReference>
<evidence type="ECO:0000259" key="3">
    <source>
        <dbReference type="SMART" id="SM01008"/>
    </source>
</evidence>
<dbReference type="PANTHER" id="PTHR11908:SF132">
    <property type="entry name" value="ALDEHYDE OXIDASE 1-RELATED"/>
    <property type="match status" value="1"/>
</dbReference>
<keyword evidence="1" id="KW-0500">Molybdenum</keyword>